<dbReference type="eggNOG" id="KOG3538">
    <property type="taxonomic scope" value="Eukaryota"/>
</dbReference>
<evidence type="ECO:0000313" key="3">
    <source>
        <dbReference type="WBParaSite" id="Csp11.Scaffold585.g4830.t1"/>
    </source>
</evidence>
<keyword evidence="1" id="KW-0732">Signal</keyword>
<dbReference type="WBParaSite" id="Csp11.Scaffold585.g4830.t1">
    <property type="protein sequence ID" value="Csp11.Scaffold585.g4830.t1"/>
    <property type="gene ID" value="Csp11.Scaffold585.g4830"/>
</dbReference>
<sequence length="300" mass="33986">MRSIGGSFHLLQPFVAALLLLVVCLVFALQSGSGTKTSEFSPDVLFSRAKYSGNQNNSNHLSKKDHSGVPVHHTRWRHDAGVHVIDTHHIVRRDSYGRRGKREVKSSDPHRKLHGVARDCGHACHLRLRSDDAVYIVHLHRWNQIPDSHNKSIPHFANSNYSPMVLYLDSEEEVRGGMARTDPDCIYRAHVKGVHEHSIVNLCDSDDGLFGMLALPSGIHTVEPIINGNESDDGAGRHRQHLVRKFDPMHFKAFDHLNSTSVNETEATVATWQDQWEDVIEIIFEMYYTPKEISDIQKEV</sequence>
<name>A0A1I7TDE6_9PELO</name>
<dbReference type="STRING" id="1561998.A0A1I7TDE6"/>
<feature type="signal peptide" evidence="1">
    <location>
        <begin position="1"/>
        <end position="28"/>
    </location>
</feature>
<evidence type="ECO:0000256" key="1">
    <source>
        <dbReference type="SAM" id="SignalP"/>
    </source>
</evidence>
<evidence type="ECO:0000313" key="2">
    <source>
        <dbReference type="Proteomes" id="UP000095282"/>
    </source>
</evidence>
<dbReference type="Proteomes" id="UP000095282">
    <property type="component" value="Unplaced"/>
</dbReference>
<proteinExistence type="predicted"/>
<accession>A0A1I7TDE6</accession>
<feature type="chain" id="PRO_5009307399" evidence="1">
    <location>
        <begin position="29"/>
        <end position="300"/>
    </location>
</feature>
<organism evidence="2 3">
    <name type="scientific">Caenorhabditis tropicalis</name>
    <dbReference type="NCBI Taxonomy" id="1561998"/>
    <lineage>
        <taxon>Eukaryota</taxon>
        <taxon>Metazoa</taxon>
        <taxon>Ecdysozoa</taxon>
        <taxon>Nematoda</taxon>
        <taxon>Chromadorea</taxon>
        <taxon>Rhabditida</taxon>
        <taxon>Rhabditina</taxon>
        <taxon>Rhabditomorpha</taxon>
        <taxon>Rhabditoidea</taxon>
        <taxon>Rhabditidae</taxon>
        <taxon>Peloderinae</taxon>
        <taxon>Caenorhabditis</taxon>
    </lineage>
</organism>
<keyword evidence="2" id="KW-1185">Reference proteome</keyword>
<reference evidence="3" key="1">
    <citation type="submission" date="2016-11" db="UniProtKB">
        <authorList>
            <consortium name="WormBaseParasite"/>
        </authorList>
    </citation>
    <scope>IDENTIFICATION</scope>
</reference>
<dbReference type="AlphaFoldDB" id="A0A1I7TDE6"/>
<protein>
    <submittedName>
        <fullName evidence="3">Pep_M12B_propep domain-containing protein</fullName>
    </submittedName>
</protein>